<keyword evidence="2" id="KW-0812">Transmembrane</keyword>
<evidence type="ECO:0000256" key="1">
    <source>
        <dbReference type="SAM" id="MobiDB-lite"/>
    </source>
</evidence>
<evidence type="ECO:0000313" key="3">
    <source>
        <dbReference type="EMBL" id="KAJ8299827.1"/>
    </source>
</evidence>
<feature type="transmembrane region" description="Helical" evidence="2">
    <location>
        <begin position="15"/>
        <end position="37"/>
    </location>
</feature>
<keyword evidence="4" id="KW-1185">Reference proteome</keyword>
<feature type="compositionally biased region" description="Polar residues" evidence="1">
    <location>
        <begin position="78"/>
        <end position="89"/>
    </location>
</feature>
<comment type="caution">
    <text evidence="3">The sequence shown here is derived from an EMBL/GenBank/DDBJ whole genome shotgun (WGS) entry which is preliminary data.</text>
</comment>
<name>A0ABQ9E3H3_TEGGR</name>
<dbReference type="EMBL" id="JARBDR010000921">
    <property type="protein sequence ID" value="KAJ8299827.1"/>
    <property type="molecule type" value="Genomic_DNA"/>
</dbReference>
<proteinExistence type="predicted"/>
<keyword evidence="2" id="KW-0472">Membrane</keyword>
<dbReference type="Proteomes" id="UP001217089">
    <property type="component" value="Unassembled WGS sequence"/>
</dbReference>
<evidence type="ECO:0000313" key="4">
    <source>
        <dbReference type="Proteomes" id="UP001217089"/>
    </source>
</evidence>
<gene>
    <name evidence="3" type="ORF">KUTeg_023887</name>
</gene>
<feature type="region of interest" description="Disordered" evidence="1">
    <location>
        <begin position="74"/>
        <end position="97"/>
    </location>
</feature>
<sequence>MSGLSLSSACGGWKAGVGVTVGLLAVLAIVVAGYFVYKRRIARSFEQRMGIGLDNPSYDSHANDDFHMNDLEPAFQDSHFTGSSATSIENPLYQDMN</sequence>
<organism evidence="3 4">
    <name type="scientific">Tegillarca granosa</name>
    <name type="common">Malaysian cockle</name>
    <name type="synonym">Anadara granosa</name>
    <dbReference type="NCBI Taxonomy" id="220873"/>
    <lineage>
        <taxon>Eukaryota</taxon>
        <taxon>Metazoa</taxon>
        <taxon>Spiralia</taxon>
        <taxon>Lophotrochozoa</taxon>
        <taxon>Mollusca</taxon>
        <taxon>Bivalvia</taxon>
        <taxon>Autobranchia</taxon>
        <taxon>Pteriomorphia</taxon>
        <taxon>Arcoida</taxon>
        <taxon>Arcoidea</taxon>
        <taxon>Arcidae</taxon>
        <taxon>Tegillarca</taxon>
    </lineage>
</organism>
<accession>A0ABQ9E3H3</accession>
<protein>
    <submittedName>
        <fullName evidence="3">Uncharacterized protein</fullName>
    </submittedName>
</protein>
<keyword evidence="2" id="KW-1133">Transmembrane helix</keyword>
<reference evidence="3 4" key="1">
    <citation type="submission" date="2022-12" db="EMBL/GenBank/DDBJ databases">
        <title>Chromosome-level genome of Tegillarca granosa.</title>
        <authorList>
            <person name="Kim J."/>
        </authorList>
    </citation>
    <scope>NUCLEOTIDE SEQUENCE [LARGE SCALE GENOMIC DNA]</scope>
    <source>
        <strain evidence="3">Teg-2019</strain>
        <tissue evidence="3">Adductor muscle</tissue>
    </source>
</reference>
<evidence type="ECO:0000256" key="2">
    <source>
        <dbReference type="SAM" id="Phobius"/>
    </source>
</evidence>